<dbReference type="NCBIfam" id="TIGR04057">
    <property type="entry name" value="SusC_RagA_signa"/>
    <property type="match status" value="1"/>
</dbReference>
<evidence type="ECO:0000256" key="10">
    <source>
        <dbReference type="SAM" id="SignalP"/>
    </source>
</evidence>
<gene>
    <name evidence="13" type="ORF">PJIAN_4727</name>
</gene>
<dbReference type="STRING" id="681398.PJIAN_4727"/>
<dbReference type="PROSITE" id="PS52016">
    <property type="entry name" value="TONB_DEPENDENT_REC_3"/>
    <property type="match status" value="1"/>
</dbReference>
<dbReference type="NCBIfam" id="TIGR04056">
    <property type="entry name" value="OMP_RagA_SusC"/>
    <property type="match status" value="1"/>
</dbReference>
<dbReference type="InterPro" id="IPR039426">
    <property type="entry name" value="TonB-dep_rcpt-like"/>
</dbReference>
<evidence type="ECO:0000256" key="3">
    <source>
        <dbReference type="ARBA" id="ARBA00022452"/>
    </source>
</evidence>
<dbReference type="Proteomes" id="UP000076586">
    <property type="component" value="Unassembled WGS sequence"/>
</dbReference>
<keyword evidence="4 8" id="KW-0812">Transmembrane</keyword>
<evidence type="ECO:0000256" key="2">
    <source>
        <dbReference type="ARBA" id="ARBA00022448"/>
    </source>
</evidence>
<reference evidence="14" key="2">
    <citation type="journal article" date="2017" name="Genome Announc.">
        <title>Draft genome sequence of Paludibacter jiangxiensis NM7(T), a propionate-producing fermentative bacterium.</title>
        <authorList>
            <person name="Qiu Y.-L."/>
            <person name="Tourlousse D.M."/>
            <person name="Matsuura N."/>
            <person name="Ohashi A."/>
            <person name="Sekiguchi Y."/>
        </authorList>
    </citation>
    <scope>NUCLEOTIDE SEQUENCE [LARGE SCALE GENOMIC DNA]</scope>
    <source>
        <strain evidence="14">NM7</strain>
    </source>
</reference>
<comment type="caution">
    <text evidence="13">The sequence shown here is derived from an EMBL/GenBank/DDBJ whole genome shotgun (WGS) entry which is preliminary data.</text>
</comment>
<organism evidence="13 14">
    <name type="scientific">Paludibacter jiangxiensis</name>
    <dbReference type="NCBI Taxonomy" id="681398"/>
    <lineage>
        <taxon>Bacteria</taxon>
        <taxon>Pseudomonadati</taxon>
        <taxon>Bacteroidota</taxon>
        <taxon>Bacteroidia</taxon>
        <taxon>Bacteroidales</taxon>
        <taxon>Paludibacteraceae</taxon>
        <taxon>Paludibacter</taxon>
    </lineage>
</organism>
<reference evidence="14" key="1">
    <citation type="submission" date="2016-04" db="EMBL/GenBank/DDBJ databases">
        <title>Draft genome sequence of Paludibacter jiangxiensis strain NM7.</title>
        <authorList>
            <person name="Qiu Y."/>
            <person name="Matsuura N."/>
            <person name="Ohashi A."/>
            <person name="Tourlousse M.D."/>
            <person name="Sekiguchi Y."/>
        </authorList>
    </citation>
    <scope>NUCLEOTIDE SEQUENCE [LARGE SCALE GENOMIC DNA]</scope>
    <source>
        <strain evidence="14">NM7</strain>
    </source>
</reference>
<dbReference type="Gene3D" id="2.60.40.1120">
    <property type="entry name" value="Carboxypeptidase-like, regulatory domain"/>
    <property type="match status" value="1"/>
</dbReference>
<evidence type="ECO:0000313" key="14">
    <source>
        <dbReference type="Proteomes" id="UP000076586"/>
    </source>
</evidence>
<keyword evidence="6 8" id="KW-0472">Membrane</keyword>
<dbReference type="InterPro" id="IPR023996">
    <property type="entry name" value="TonB-dep_OMP_SusC/RagA"/>
</dbReference>
<dbReference type="Pfam" id="PF13715">
    <property type="entry name" value="CarbopepD_reg_2"/>
    <property type="match status" value="1"/>
</dbReference>
<name>A0A171ARW6_9BACT</name>
<evidence type="ECO:0000259" key="11">
    <source>
        <dbReference type="Pfam" id="PF00593"/>
    </source>
</evidence>
<evidence type="ECO:0000256" key="9">
    <source>
        <dbReference type="RuleBase" id="RU003357"/>
    </source>
</evidence>
<dbReference type="InterPro" id="IPR036942">
    <property type="entry name" value="Beta-barrel_TonB_sf"/>
</dbReference>
<dbReference type="InterPro" id="IPR000531">
    <property type="entry name" value="Beta-barrel_TonB"/>
</dbReference>
<feature type="domain" description="TonB-dependent receptor-like beta-barrel" evidence="11">
    <location>
        <begin position="440"/>
        <end position="880"/>
    </location>
</feature>
<evidence type="ECO:0000256" key="1">
    <source>
        <dbReference type="ARBA" id="ARBA00004571"/>
    </source>
</evidence>
<keyword evidence="5 9" id="KW-0798">TonB box</keyword>
<feature type="signal peptide" evidence="10">
    <location>
        <begin position="1"/>
        <end position="40"/>
    </location>
</feature>
<dbReference type="SUPFAM" id="SSF56935">
    <property type="entry name" value="Porins"/>
    <property type="match status" value="1"/>
</dbReference>
<dbReference type="AlphaFoldDB" id="A0A171ARW6"/>
<dbReference type="FunFam" id="2.60.40.1120:FF:000003">
    <property type="entry name" value="Outer membrane protein Omp121"/>
    <property type="match status" value="1"/>
</dbReference>
<dbReference type="Pfam" id="PF00593">
    <property type="entry name" value="TonB_dep_Rec_b-barrel"/>
    <property type="match status" value="1"/>
</dbReference>
<accession>A0A171ARW6</accession>
<evidence type="ECO:0000256" key="6">
    <source>
        <dbReference type="ARBA" id="ARBA00023136"/>
    </source>
</evidence>
<evidence type="ECO:0000256" key="5">
    <source>
        <dbReference type="ARBA" id="ARBA00023077"/>
    </source>
</evidence>
<dbReference type="Gene3D" id="2.40.170.20">
    <property type="entry name" value="TonB-dependent receptor, beta-barrel domain"/>
    <property type="match status" value="1"/>
</dbReference>
<feature type="chain" id="PRO_5007905324" evidence="10">
    <location>
        <begin position="41"/>
        <end position="1084"/>
    </location>
</feature>
<comment type="subcellular location">
    <subcellularLocation>
        <location evidence="1 8">Cell outer membrane</location>
        <topology evidence="1 8">Multi-pass membrane protein</topology>
    </subcellularLocation>
</comment>
<feature type="domain" description="TonB-dependent receptor plug" evidence="12">
    <location>
        <begin position="151"/>
        <end position="253"/>
    </location>
</feature>
<comment type="similarity">
    <text evidence="8 9">Belongs to the TonB-dependent receptor family.</text>
</comment>
<dbReference type="RefSeq" id="WP_236714413.1">
    <property type="nucleotide sequence ID" value="NZ_BDCR01000004.1"/>
</dbReference>
<dbReference type="InterPro" id="IPR037066">
    <property type="entry name" value="Plug_dom_sf"/>
</dbReference>
<dbReference type="InterPro" id="IPR012910">
    <property type="entry name" value="Plug_dom"/>
</dbReference>
<evidence type="ECO:0000256" key="8">
    <source>
        <dbReference type="PROSITE-ProRule" id="PRU01360"/>
    </source>
</evidence>
<keyword evidence="3 8" id="KW-1134">Transmembrane beta strand</keyword>
<keyword evidence="7 8" id="KW-0998">Cell outer membrane</keyword>
<dbReference type="Gene3D" id="2.170.130.10">
    <property type="entry name" value="TonB-dependent receptor, plug domain"/>
    <property type="match status" value="1"/>
</dbReference>
<protein>
    <submittedName>
        <fullName evidence="13">TonB-linked outer membrane protein, SusC/RagA family</fullName>
    </submittedName>
</protein>
<evidence type="ECO:0000256" key="7">
    <source>
        <dbReference type="ARBA" id="ARBA00023237"/>
    </source>
</evidence>
<dbReference type="InterPro" id="IPR023997">
    <property type="entry name" value="TonB-dep_OMP_SusC/RagA_CS"/>
</dbReference>
<dbReference type="SUPFAM" id="SSF49464">
    <property type="entry name" value="Carboxypeptidase regulatory domain-like"/>
    <property type="match status" value="1"/>
</dbReference>
<proteinExistence type="inferred from homology"/>
<dbReference type="EMBL" id="BDCR01000004">
    <property type="protein sequence ID" value="GAT64178.1"/>
    <property type="molecule type" value="Genomic_DNA"/>
</dbReference>
<evidence type="ECO:0000259" key="12">
    <source>
        <dbReference type="Pfam" id="PF07715"/>
    </source>
</evidence>
<dbReference type="Pfam" id="PF07715">
    <property type="entry name" value="Plug"/>
    <property type="match status" value="1"/>
</dbReference>
<keyword evidence="2 8" id="KW-0813">Transport</keyword>
<keyword evidence="14" id="KW-1185">Reference proteome</keyword>
<keyword evidence="10" id="KW-0732">Signal</keyword>
<evidence type="ECO:0000313" key="13">
    <source>
        <dbReference type="EMBL" id="GAT64178.1"/>
    </source>
</evidence>
<dbReference type="GO" id="GO:0009279">
    <property type="term" value="C:cell outer membrane"/>
    <property type="evidence" value="ECO:0007669"/>
    <property type="project" value="UniProtKB-SubCell"/>
</dbReference>
<evidence type="ECO:0000256" key="4">
    <source>
        <dbReference type="ARBA" id="ARBA00022692"/>
    </source>
</evidence>
<dbReference type="InterPro" id="IPR008969">
    <property type="entry name" value="CarboxyPept-like_regulatory"/>
</dbReference>
<sequence>MKKTMKAGRCTHIPLPRQCKRTLVLALVLTLGFCSTNLLAAGLSSASAASMAPTDGEKTVTGKITDATGNPIPGATIVIKGQKTGTVTDMDGKFSLKAPSNAVLKVSFIGMKAQEVALQGRSSVSISLEDESVSLNEVVAIGYGVQKKKLVTGATVQVSGDNLQKLSTTNAFTALQSQTPGVNIVQNSGQPGDGFKVNIRGIGTIGNSAPLYVIDGVAGGDINSLNPSDIESIDVLKDAASSAIYGTRAANGVVLVTTKQGKSGKVQVTYDGYYGVQNVYKMPSLLNAQQYMAIENEVDFNEGISARNWKSILGSKYSSVMDETWKGTNWMDAIRNKNAPTQNHAFNLVGGNDISKFSLGVAYTNQEGIFGDPVASGYERTSIRLNSDHVILKAANRDVIKLGENVNYNYSVKNGIGLGNQYWNDISNMLRAMPIMPIYNDKGGYFDNADKTAMGLNAYDAQAANPIASMVYQRGYNKSKSHNLNASAYLQISPIKNLVLKSQFGYKMSASSYRSYTPAYNLSTTAVNTVSSVNQSANLGWSYTLDNTADYKFAINNHHVDVLAGQSLEKWGMGEGLSVTNGNLLFNGFEYAYLANTQGIAAGTTKVDSNTGPWGQGGLASVFGRINYDWNETYMLTLILRSDASSNFASGKRWGYFPSVSAGWVASNEKFMASTKSWLDFLKFRASWGQNGNCNISNFNYIALISFDQSAKYSFGNAKDSQSTGAVPYNLANPDVTWEKSEQLDFGFDARFLNSRLGVNFDYYDKTTKGWLVQAPIHPYFGVSVAPYVNGGDITNKGVEAVISWNDHVGKDFTYGVNVNGAYNKNKVTRIANSEGIINGSTNVLAQGTTYIYRAQVGYPIGYFYGYKTAGVFQNQADIDAWKAAGNGILQSNVQPGDLKFVDLNHDGQVTDADRTKIGDPNPHFNMGLSFNLGYKGFDFTVAAHGAFGMQIAKNYRQTSRSDNYTTEVYQRWHGEGTSNKWPRLTSNTNANYMYLSDIYMENADYLKCQNITLGYDFKKLFPKMPLQQARLYFTAQNLFTITGYSGMDPEVGSSGGADSWASGIDIGYYPSPRTYLVGVNLKF</sequence>